<name>A0A368XBF4_9BURK</name>
<reference evidence="2 3" key="1">
    <citation type="submission" date="2018-07" db="EMBL/GenBank/DDBJ databases">
        <title>Genomic Encyclopedia of Type Strains, Phase IV (KMG-IV): sequencing the most valuable type-strain genomes for metagenomic binning, comparative biology and taxonomic classification.</title>
        <authorList>
            <person name="Goeker M."/>
        </authorList>
    </citation>
    <scope>NUCLEOTIDE SEQUENCE [LARGE SCALE GENOMIC DNA]</scope>
    <source>
        <strain evidence="2 3">DSM 21634</strain>
    </source>
</reference>
<dbReference type="Proteomes" id="UP000252884">
    <property type="component" value="Unassembled WGS sequence"/>
</dbReference>
<evidence type="ECO:0000313" key="3">
    <source>
        <dbReference type="Proteomes" id="UP000252884"/>
    </source>
</evidence>
<evidence type="ECO:0000313" key="2">
    <source>
        <dbReference type="EMBL" id="RCW65185.1"/>
    </source>
</evidence>
<keyword evidence="1" id="KW-0472">Membrane</keyword>
<organism evidence="2 3">
    <name type="scientific">Pseudorhodoferax soli</name>
    <dbReference type="NCBI Taxonomy" id="545864"/>
    <lineage>
        <taxon>Bacteria</taxon>
        <taxon>Pseudomonadati</taxon>
        <taxon>Pseudomonadota</taxon>
        <taxon>Betaproteobacteria</taxon>
        <taxon>Burkholderiales</taxon>
        <taxon>Comamonadaceae</taxon>
    </lineage>
</organism>
<accession>A0A368XBF4</accession>
<dbReference type="AlphaFoldDB" id="A0A368XBF4"/>
<dbReference type="EMBL" id="QPJK01000013">
    <property type="protein sequence ID" value="RCW65185.1"/>
    <property type="molecule type" value="Genomic_DNA"/>
</dbReference>
<dbReference type="RefSeq" id="WP_114471974.1">
    <property type="nucleotide sequence ID" value="NZ_QPJK01000013.1"/>
</dbReference>
<feature type="transmembrane region" description="Helical" evidence="1">
    <location>
        <begin position="52"/>
        <end position="70"/>
    </location>
</feature>
<protein>
    <submittedName>
        <fullName evidence="2">Uncharacterized protein</fullName>
    </submittedName>
</protein>
<sequence>MSEQPQAQLKFRNRRAWIGLPLTGLYLFGLAAHVYMSGSNPLKLDLNELGDFLAGVFGPLAFLWLVLGYFQQGEELKHSTDALALQAQELAASVKAQQQLVEVELKRIEVESSRHAAERKRQSDAIQPRLTIHGAYEGDHENVVTWCLTVHNAGRHCTQFQMANLGGEGSSSKTLLLPLLRHDETHDLAIDTDKTVGVRAFVVSYTDEDGVEQAQSFMAREASDEDEHLYLVFDPLSNVFKPDPRPAM</sequence>
<feature type="transmembrane region" description="Helical" evidence="1">
    <location>
        <begin position="16"/>
        <end position="36"/>
    </location>
</feature>
<keyword evidence="1" id="KW-1133">Transmembrane helix</keyword>
<proteinExistence type="predicted"/>
<keyword evidence="1" id="KW-0812">Transmembrane</keyword>
<comment type="caution">
    <text evidence="2">The sequence shown here is derived from an EMBL/GenBank/DDBJ whole genome shotgun (WGS) entry which is preliminary data.</text>
</comment>
<dbReference type="OrthoDB" id="7408523at2"/>
<evidence type="ECO:0000256" key="1">
    <source>
        <dbReference type="SAM" id="Phobius"/>
    </source>
</evidence>
<gene>
    <name evidence="2" type="ORF">DES41_113109</name>
</gene>
<keyword evidence="3" id="KW-1185">Reference proteome</keyword>